<dbReference type="PANTHER" id="PTHR21549">
    <property type="entry name" value="MUTATED IN BLADDER CANCER 1"/>
    <property type="match status" value="1"/>
</dbReference>
<keyword evidence="4" id="KW-0472">Membrane</keyword>
<dbReference type="PANTHER" id="PTHR21549:SF0">
    <property type="entry name" value="COILED-COIL DOMAIN-CONTAINING PROTEIN 112"/>
    <property type="match status" value="1"/>
</dbReference>
<keyword evidence="1 2" id="KW-0175">Coiled coil</keyword>
<keyword evidence="4" id="KW-0812">Transmembrane</keyword>
<feature type="coiled-coil region" evidence="2">
    <location>
        <begin position="574"/>
        <end position="612"/>
    </location>
</feature>
<feature type="transmembrane region" description="Helical" evidence="4">
    <location>
        <begin position="534"/>
        <end position="550"/>
    </location>
</feature>
<dbReference type="AlphaFoldDB" id="A0AAE9WQH0"/>
<name>A0AAE9WQH0_PLAYO</name>
<evidence type="ECO:0000313" key="5">
    <source>
        <dbReference type="EMBL" id="WBY56604.1"/>
    </source>
</evidence>
<evidence type="ECO:0000256" key="3">
    <source>
        <dbReference type="SAM" id="MobiDB-lite"/>
    </source>
</evidence>
<proteinExistence type="predicted"/>
<evidence type="ECO:0000256" key="2">
    <source>
        <dbReference type="SAM" id="Coils"/>
    </source>
</evidence>
<feature type="region of interest" description="Disordered" evidence="3">
    <location>
        <begin position="634"/>
        <end position="672"/>
    </location>
</feature>
<organism evidence="5 6">
    <name type="scientific">Plasmodium yoelii yoelii</name>
    <dbReference type="NCBI Taxonomy" id="73239"/>
    <lineage>
        <taxon>Eukaryota</taxon>
        <taxon>Sar</taxon>
        <taxon>Alveolata</taxon>
        <taxon>Apicomplexa</taxon>
        <taxon>Aconoidasida</taxon>
        <taxon>Haemosporida</taxon>
        <taxon>Plasmodiidae</taxon>
        <taxon>Plasmodium</taxon>
        <taxon>Plasmodium (Vinckeia)</taxon>
    </lineage>
</organism>
<evidence type="ECO:0000313" key="6">
    <source>
        <dbReference type="Proteomes" id="UP001054126"/>
    </source>
</evidence>
<feature type="region of interest" description="Disordered" evidence="3">
    <location>
        <begin position="1"/>
        <end position="24"/>
    </location>
</feature>
<evidence type="ECO:0000256" key="1">
    <source>
        <dbReference type="ARBA" id="ARBA00023054"/>
    </source>
</evidence>
<protein>
    <submittedName>
        <fullName evidence="5">Coiled-coil domain-containing protein CCDC148/CCDC112</fullName>
    </submittedName>
</protein>
<dbReference type="EMBL" id="CP115532">
    <property type="protein sequence ID" value="WBY56604.1"/>
    <property type="molecule type" value="Genomic_DNA"/>
</dbReference>
<evidence type="ECO:0000256" key="4">
    <source>
        <dbReference type="SAM" id="Phobius"/>
    </source>
</evidence>
<feature type="compositionally biased region" description="Polar residues" evidence="3">
    <location>
        <begin position="663"/>
        <end position="672"/>
    </location>
</feature>
<gene>
    <name evidence="5" type="ORF">Py17XNL_000801664</name>
</gene>
<reference evidence="5" key="1">
    <citation type="submission" date="2023-01" db="EMBL/GenBank/DDBJ databases">
        <title>Long-Read Genome Assembly and Gene Model Annotations for the Rodent Malaria Parasite Plasmodium yoelii 17XNL.</title>
        <authorList>
            <person name="Mitchell G.J."/>
            <person name="Sebastian A."/>
            <person name="Albert I."/>
            <person name="Lindner S.E."/>
        </authorList>
    </citation>
    <scope>NUCLEOTIDE SEQUENCE</scope>
    <source>
        <strain evidence="5">17XNL clone 1.1</strain>
    </source>
</reference>
<dbReference type="InterPro" id="IPR039902">
    <property type="entry name" value="CCDC148/CCDC112"/>
</dbReference>
<feature type="compositionally biased region" description="Basic and acidic residues" evidence="3">
    <location>
        <begin position="7"/>
        <end position="24"/>
    </location>
</feature>
<keyword evidence="4" id="KW-1133">Transmembrane helix</keyword>
<accession>A0AAE9WQH0</accession>
<sequence>MKGIYDYSDKECSENGENKSNNNDEKNKIIRKYMSIVEDGMKNDSENVFDNYELNSNDSINQTGGSNYPDSNDDIILSDDDIKNSILGNSDWETRTYDNNCDNVHNNSDIDKLNESSIINKSLSDKDTNNIDQIDKSDRNDICSDSEMINDIILEKDGNNEKNKEDISLSEYISTQTNEEESIQGTKETINKTNDLQLDIDNLMEFNNESTNFQSCIKESVYNLESIEDNEKKNSCFFMEIKDLNEWKEKHRYLTSSFRRMEKKLNKIINSENINLGTRRSLKQHKDFLDNEYKEVVKYLKPFVKYMNFYLTTNTIWLCVLQKIVSEYKKNIGAQVSELNEKEYFILSKNIYEDFKGNHLEELNISNVLFLLITKHQIQIDDDIVDYLEQCYETINKDKTLNNIIQKVNEINKNIEDIGGETGSWDSDQNNYFMEVYENNIHLGDEIICGILKNGLNKNENEILEHIEWYRKFVSRNTLRNKWLNSINIINTNDQKKSNLKIQEKKQMIQLWKDKKSKEQKNNHYKRYMFYQKIFYLISLLTFLTILIYLNCCNTEHESEIKNKEVQQMKKDELKIQRKIRDDIKKKKELLQNELNKKKEDMKKNKIEKRQKSILSEEMLQRINERNERILQKKVQSNVNLNDDNNEKNKKQSNQKYMHVQSKLLSNTGTVN</sequence>
<dbReference type="Proteomes" id="UP001054126">
    <property type="component" value="Chromosome 8"/>
</dbReference>